<sequence>MSKPSYCQKLLLLFRYMREYCFKGLFEIPPHKAFPHFPFNTRVELCKLKAETDNHSSVLLIAYTPIHLGMS</sequence>
<dbReference type="EMBL" id="JASSZA010000159">
    <property type="protein sequence ID" value="KAK2081653.1"/>
    <property type="molecule type" value="Genomic_DNA"/>
</dbReference>
<organism evidence="1 2">
    <name type="scientific">Saguinus oedipus</name>
    <name type="common">Cotton-top tamarin</name>
    <name type="synonym">Oedipomidas oedipus</name>
    <dbReference type="NCBI Taxonomy" id="9490"/>
    <lineage>
        <taxon>Eukaryota</taxon>
        <taxon>Metazoa</taxon>
        <taxon>Chordata</taxon>
        <taxon>Craniata</taxon>
        <taxon>Vertebrata</taxon>
        <taxon>Euteleostomi</taxon>
        <taxon>Mammalia</taxon>
        <taxon>Eutheria</taxon>
        <taxon>Euarchontoglires</taxon>
        <taxon>Primates</taxon>
        <taxon>Haplorrhini</taxon>
        <taxon>Platyrrhini</taxon>
        <taxon>Cebidae</taxon>
        <taxon>Callitrichinae</taxon>
        <taxon>Saguinus</taxon>
    </lineage>
</organism>
<proteinExistence type="predicted"/>
<evidence type="ECO:0000313" key="2">
    <source>
        <dbReference type="Proteomes" id="UP001266305"/>
    </source>
</evidence>
<comment type="caution">
    <text evidence="1">The sequence shown here is derived from an EMBL/GenBank/DDBJ whole genome shotgun (WGS) entry which is preliminary data.</text>
</comment>
<name>A0ABQ9TB37_SAGOE</name>
<reference evidence="1 2" key="1">
    <citation type="submission" date="2023-05" db="EMBL/GenBank/DDBJ databases">
        <title>B98-5 Cell Line De Novo Hybrid Assembly: An Optical Mapping Approach.</title>
        <authorList>
            <person name="Kananen K."/>
            <person name="Auerbach J.A."/>
            <person name="Kautto E."/>
            <person name="Blachly J.S."/>
        </authorList>
    </citation>
    <scope>NUCLEOTIDE SEQUENCE [LARGE SCALE GENOMIC DNA]</scope>
    <source>
        <strain evidence="1">B95-8</strain>
        <tissue evidence="1">Cell line</tissue>
    </source>
</reference>
<accession>A0ABQ9TB37</accession>
<dbReference type="Proteomes" id="UP001266305">
    <property type="component" value="Unassembled WGS sequence"/>
</dbReference>
<keyword evidence="2" id="KW-1185">Reference proteome</keyword>
<evidence type="ECO:0000313" key="1">
    <source>
        <dbReference type="EMBL" id="KAK2081653.1"/>
    </source>
</evidence>
<protein>
    <submittedName>
        <fullName evidence="1">Uncharacterized protein</fullName>
    </submittedName>
</protein>
<gene>
    <name evidence="1" type="ORF">P7K49_039764</name>
</gene>